<evidence type="ECO:0000259" key="1">
    <source>
        <dbReference type="Pfam" id="PF08291"/>
    </source>
</evidence>
<dbReference type="Pfam" id="PF08291">
    <property type="entry name" value="Peptidase_M15_3"/>
    <property type="match status" value="1"/>
</dbReference>
<protein>
    <submittedName>
        <fullName evidence="2">Uncharacterized protein YcbK (DUF882 family)</fullName>
    </submittedName>
</protein>
<accession>A0A7W5EVU6</accession>
<proteinExistence type="predicted"/>
<evidence type="ECO:0000313" key="3">
    <source>
        <dbReference type="Proteomes" id="UP000518892"/>
    </source>
</evidence>
<name>A0A7W5EVU6_9GAMM</name>
<dbReference type="InterPro" id="IPR013230">
    <property type="entry name" value="Peptidase_M15A_C"/>
</dbReference>
<organism evidence="2 3">
    <name type="scientific">Halomonas stenophila</name>
    <dbReference type="NCBI Taxonomy" id="795312"/>
    <lineage>
        <taxon>Bacteria</taxon>
        <taxon>Pseudomonadati</taxon>
        <taxon>Pseudomonadota</taxon>
        <taxon>Gammaproteobacteria</taxon>
        <taxon>Oceanospirillales</taxon>
        <taxon>Halomonadaceae</taxon>
        <taxon>Halomonas</taxon>
    </lineage>
</organism>
<reference evidence="2 3" key="1">
    <citation type="submission" date="2020-08" db="EMBL/GenBank/DDBJ databases">
        <title>Genomic Encyclopedia of Type Strains, Phase III (KMG-III): the genomes of soil and plant-associated and newly described type strains.</title>
        <authorList>
            <person name="Whitman W."/>
        </authorList>
    </citation>
    <scope>NUCLEOTIDE SEQUENCE [LARGE SCALE GENOMIC DNA]</scope>
    <source>
        <strain evidence="2 3">CECT 7744</strain>
    </source>
</reference>
<keyword evidence="3" id="KW-1185">Reference proteome</keyword>
<dbReference type="RefSeq" id="WP_183384196.1">
    <property type="nucleotide sequence ID" value="NZ_JACHXR010000007.1"/>
</dbReference>
<dbReference type="SUPFAM" id="SSF55166">
    <property type="entry name" value="Hedgehog/DD-peptidase"/>
    <property type="match status" value="1"/>
</dbReference>
<dbReference type="Proteomes" id="UP000518892">
    <property type="component" value="Unassembled WGS sequence"/>
</dbReference>
<dbReference type="AlphaFoldDB" id="A0A7W5EVU6"/>
<evidence type="ECO:0000313" key="2">
    <source>
        <dbReference type="EMBL" id="MBB3231720.1"/>
    </source>
</evidence>
<dbReference type="InterPro" id="IPR009045">
    <property type="entry name" value="Zn_M74/Hedgehog-like"/>
</dbReference>
<comment type="caution">
    <text evidence="2">The sequence shown here is derived from an EMBL/GenBank/DDBJ whole genome shotgun (WGS) entry which is preliminary data.</text>
</comment>
<sequence length="117" mass="12402">MTLSTHFSRSEFACGCGCGFDTVDAATLEILEAVRTHFGAPVIVTSGCRCPDHNAAVGGASHSQHLYGRAADIKVRNATPATVHGYIARHFPDASLGLYGTFVHVDTRSDGPARWEG</sequence>
<gene>
    <name evidence="2" type="ORF">FHR97_002579</name>
</gene>
<feature type="domain" description="Peptidase M15A C-terminal" evidence="1">
    <location>
        <begin position="6"/>
        <end position="106"/>
    </location>
</feature>
<dbReference type="Gene3D" id="3.30.1380.10">
    <property type="match status" value="1"/>
</dbReference>
<dbReference type="EMBL" id="JACHXR010000007">
    <property type="protein sequence ID" value="MBB3231720.1"/>
    <property type="molecule type" value="Genomic_DNA"/>
</dbReference>